<feature type="compositionally biased region" description="Polar residues" evidence="1">
    <location>
        <begin position="681"/>
        <end position="697"/>
    </location>
</feature>
<keyword evidence="2" id="KW-0472">Membrane</keyword>
<evidence type="ECO:0000256" key="3">
    <source>
        <dbReference type="SAM" id="SignalP"/>
    </source>
</evidence>
<sequence>MCMLRWCILIGYCILFQLSCFRASTRVTLGDHFLVPTPQIMLNSSSRTDSDSNHPRMVLLLNTWLSIKFSVTITCSNCGEPIVKDVSKGIFVAHMIERKELLDTLYILKSSPKENVFSLTVRLSLSVSSSDTYYSLPVDTWGKVYNCATLSRQAYWVILLSTHEDVSVEISHDGTFSNDLTLNSKSAMTIEVPAATVATIKSSDKIGVIVGSYDHKQKKCIKGSADSLIAEMLTSEDKYGKDFFTLQYSDEKNNGQLIIMTSEDDTKVSLRSSRKGSIKNIQMNRYSREMVDLDESYYRISSNKPMQVFFYRNYYCPDNVVQAWATSLSIVVPTELFYYQYVISGRSDGLFKVLLICEKLFASYILMNDVVVTSVSTYEVIDQSDWQIMHSLLARGSQNIYSKIKLAFGCYFYATDKTVSFMSPAGFISSPINPRYCKKSQPVNDDLLDNDCDGKIDEEYYDQKDNDRDGKVDEDFRDLTEEQRKEKEQRESSHMSAWSEWTEWTCPRECNATDRYRTRQCHKPTPSSENCLGLANETKHGGCNVENELCPVECPEYKWSYGCRKDCENCAQDCDKFTGECESCNEGFKFPKLSCSKECAAFEFGPDCSGDCLRECWGDCDDRKKGTCHGEKWTYLVMIGGPSVVVIGFMALYCQNMKKGTEEEGGDKAMHDVENKRPKSHSVNSVLSDATTDSSKS</sequence>
<evidence type="ECO:0000256" key="2">
    <source>
        <dbReference type="SAM" id="Phobius"/>
    </source>
</evidence>
<feature type="signal peptide" evidence="3">
    <location>
        <begin position="1"/>
        <end position="30"/>
    </location>
</feature>
<feature type="region of interest" description="Disordered" evidence="1">
    <location>
        <begin position="661"/>
        <end position="697"/>
    </location>
</feature>
<feature type="domain" description="IgGFc-binding protein N-terminal" evidence="4">
    <location>
        <begin position="132"/>
        <end position="370"/>
    </location>
</feature>
<feature type="compositionally biased region" description="Basic and acidic residues" evidence="1">
    <location>
        <begin position="661"/>
        <end position="677"/>
    </location>
</feature>
<dbReference type="GeneID" id="106054901"/>
<keyword evidence="2" id="KW-1133">Transmembrane helix</keyword>
<dbReference type="OrthoDB" id="6143936at2759"/>
<gene>
    <name evidence="6" type="primary">LOC106054901</name>
</gene>
<dbReference type="InterPro" id="IPR035234">
    <property type="entry name" value="IgGFc-bd_N"/>
</dbReference>
<keyword evidence="3" id="KW-0732">Signal</keyword>
<keyword evidence="2" id="KW-0812">Transmembrane</keyword>
<dbReference type="AlphaFoldDB" id="A0A9W2YDU6"/>
<dbReference type="Proteomes" id="UP001165740">
    <property type="component" value="Chromosome 11"/>
</dbReference>
<organism evidence="5 6">
    <name type="scientific">Biomphalaria glabrata</name>
    <name type="common">Bloodfluke planorb</name>
    <name type="synonym">Freshwater snail</name>
    <dbReference type="NCBI Taxonomy" id="6526"/>
    <lineage>
        <taxon>Eukaryota</taxon>
        <taxon>Metazoa</taxon>
        <taxon>Spiralia</taxon>
        <taxon>Lophotrochozoa</taxon>
        <taxon>Mollusca</taxon>
        <taxon>Gastropoda</taxon>
        <taxon>Heterobranchia</taxon>
        <taxon>Euthyneura</taxon>
        <taxon>Panpulmonata</taxon>
        <taxon>Hygrophila</taxon>
        <taxon>Lymnaeoidea</taxon>
        <taxon>Planorbidae</taxon>
        <taxon>Biomphalaria</taxon>
    </lineage>
</organism>
<evidence type="ECO:0000256" key="1">
    <source>
        <dbReference type="SAM" id="MobiDB-lite"/>
    </source>
</evidence>
<dbReference type="PANTHER" id="PTHR46534:SF1">
    <property type="entry name" value="IGGFC-BINDING PROTEIN N-TERMINAL DOMAIN-CONTAINING PROTEIN"/>
    <property type="match status" value="1"/>
</dbReference>
<dbReference type="PROSITE" id="PS50092">
    <property type="entry name" value="TSP1"/>
    <property type="match status" value="1"/>
</dbReference>
<reference evidence="6" key="1">
    <citation type="submission" date="2025-08" db="UniProtKB">
        <authorList>
            <consortium name="RefSeq"/>
        </authorList>
    </citation>
    <scope>IDENTIFICATION</scope>
</reference>
<protein>
    <submittedName>
        <fullName evidence="6">Uncharacterized protein LOC106054901</fullName>
    </submittedName>
</protein>
<feature type="transmembrane region" description="Helical" evidence="2">
    <location>
        <begin position="633"/>
        <end position="654"/>
    </location>
</feature>
<keyword evidence="5" id="KW-1185">Reference proteome</keyword>
<dbReference type="PANTHER" id="PTHR46534">
    <property type="entry name" value="IGGFC_BINDING DOMAIN-CONTAINING PROTEIN"/>
    <property type="match status" value="1"/>
</dbReference>
<evidence type="ECO:0000313" key="6">
    <source>
        <dbReference type="RefSeq" id="XP_055860956.1"/>
    </source>
</evidence>
<feature type="chain" id="PRO_5040887490" evidence="3">
    <location>
        <begin position="31"/>
        <end position="697"/>
    </location>
</feature>
<dbReference type="Pfam" id="PF17517">
    <property type="entry name" value="IgGFc_binding"/>
    <property type="match status" value="1"/>
</dbReference>
<evidence type="ECO:0000313" key="5">
    <source>
        <dbReference type="Proteomes" id="UP001165740"/>
    </source>
</evidence>
<dbReference type="InterPro" id="IPR000884">
    <property type="entry name" value="TSP1_rpt"/>
</dbReference>
<name>A0A9W2YDU6_BIOGL</name>
<proteinExistence type="predicted"/>
<evidence type="ECO:0000259" key="4">
    <source>
        <dbReference type="Pfam" id="PF17517"/>
    </source>
</evidence>
<dbReference type="RefSeq" id="XP_055860956.1">
    <property type="nucleotide sequence ID" value="XM_056004981.1"/>
</dbReference>
<accession>A0A9W2YDU6</accession>